<feature type="region of interest" description="Disordered" evidence="1">
    <location>
        <begin position="112"/>
        <end position="137"/>
    </location>
</feature>
<proteinExistence type="predicted"/>
<organism evidence="3 4">
    <name type="scientific">Streptomyces marokkonensis</name>
    <dbReference type="NCBI Taxonomy" id="324855"/>
    <lineage>
        <taxon>Bacteria</taxon>
        <taxon>Bacillati</taxon>
        <taxon>Actinomycetota</taxon>
        <taxon>Actinomycetes</taxon>
        <taxon>Kitasatosporales</taxon>
        <taxon>Streptomycetaceae</taxon>
        <taxon>Streptomyces</taxon>
    </lineage>
</organism>
<feature type="compositionally biased region" description="Pro residues" evidence="1">
    <location>
        <begin position="238"/>
        <end position="251"/>
    </location>
</feature>
<evidence type="ECO:0000313" key="4">
    <source>
        <dbReference type="Proteomes" id="UP001601627"/>
    </source>
</evidence>
<keyword evidence="2" id="KW-0732">Signal</keyword>
<sequence>MRALPARRIALGALCAALLAGTTGPAAMAAGSAPGRDRAASSAELLTRAGEADAHKSELAPVVDLVKAVLEADGGQLPPDRVRELGDAARAAVAGADDDGPSTTISMTTVTTTTATSHTSTSATSGTSTPATTPAVVPPATAAPAVATGVLLPAADTADPASDALDAVSEALDSLMDLLLPEDDTTAAGQTAGQEPSAADDLLARMDDLIDALTGADAEMSTLPAPAGTTTPASITPATPPALTPLLPPTS</sequence>
<evidence type="ECO:0000313" key="3">
    <source>
        <dbReference type="EMBL" id="MFF1275689.1"/>
    </source>
</evidence>
<dbReference type="EMBL" id="JBHVZQ010000017">
    <property type="protein sequence ID" value="MFF1275689.1"/>
    <property type="molecule type" value="Genomic_DNA"/>
</dbReference>
<feature type="compositionally biased region" description="Low complexity" evidence="1">
    <location>
        <begin position="222"/>
        <end position="237"/>
    </location>
</feature>
<feature type="region of interest" description="Disordered" evidence="1">
    <location>
        <begin position="221"/>
        <end position="251"/>
    </location>
</feature>
<evidence type="ECO:0008006" key="5">
    <source>
        <dbReference type="Google" id="ProtNLM"/>
    </source>
</evidence>
<reference evidence="3 4" key="1">
    <citation type="submission" date="2024-09" db="EMBL/GenBank/DDBJ databases">
        <title>The Natural Products Discovery Center: Release of the First 8490 Sequenced Strains for Exploring Actinobacteria Biosynthetic Diversity.</title>
        <authorList>
            <person name="Kalkreuter E."/>
            <person name="Kautsar S.A."/>
            <person name="Yang D."/>
            <person name="Bader C.D."/>
            <person name="Teijaro C.N."/>
            <person name="Fluegel L."/>
            <person name="Davis C.M."/>
            <person name="Simpson J.R."/>
            <person name="Lauterbach L."/>
            <person name="Steele A.D."/>
            <person name="Gui C."/>
            <person name="Meng S."/>
            <person name="Li G."/>
            <person name="Viehrig K."/>
            <person name="Ye F."/>
            <person name="Su P."/>
            <person name="Kiefer A.F."/>
            <person name="Nichols A."/>
            <person name="Cepeda A.J."/>
            <person name="Yan W."/>
            <person name="Fan B."/>
            <person name="Jiang Y."/>
            <person name="Adhikari A."/>
            <person name="Zheng C.-J."/>
            <person name="Schuster L."/>
            <person name="Cowan T.M."/>
            <person name="Smanski M.J."/>
            <person name="Chevrette M.G."/>
            <person name="De Carvalho L.P.S."/>
            <person name="Shen B."/>
        </authorList>
    </citation>
    <scope>NUCLEOTIDE SEQUENCE [LARGE SCALE GENOMIC DNA]</scope>
    <source>
        <strain evidence="3 4">NPDC058328</strain>
    </source>
</reference>
<feature type="signal peptide" evidence="2">
    <location>
        <begin position="1"/>
        <end position="29"/>
    </location>
</feature>
<evidence type="ECO:0000256" key="2">
    <source>
        <dbReference type="SAM" id="SignalP"/>
    </source>
</evidence>
<keyword evidence="4" id="KW-1185">Reference proteome</keyword>
<accession>A0ABW6Q905</accession>
<dbReference type="Proteomes" id="UP001601627">
    <property type="component" value="Unassembled WGS sequence"/>
</dbReference>
<name>A0ABW6Q905_9ACTN</name>
<evidence type="ECO:0000256" key="1">
    <source>
        <dbReference type="SAM" id="MobiDB-lite"/>
    </source>
</evidence>
<dbReference type="RefSeq" id="WP_388236373.1">
    <property type="nucleotide sequence ID" value="NZ_JBHVZQ010000017.1"/>
</dbReference>
<protein>
    <recommendedName>
        <fullName evidence="5">Secreted protein</fullName>
    </recommendedName>
</protein>
<feature type="chain" id="PRO_5046441306" description="Secreted protein" evidence="2">
    <location>
        <begin position="30"/>
        <end position="251"/>
    </location>
</feature>
<gene>
    <name evidence="3" type="ORF">ACFVZC_20140</name>
</gene>
<comment type="caution">
    <text evidence="3">The sequence shown here is derived from an EMBL/GenBank/DDBJ whole genome shotgun (WGS) entry which is preliminary data.</text>
</comment>